<accession>A0A380MWP0</accession>
<keyword evidence="1" id="KW-1133">Transmembrane helix</keyword>
<evidence type="ECO:0000259" key="2">
    <source>
        <dbReference type="Pfam" id="PF02470"/>
    </source>
</evidence>
<dbReference type="RefSeq" id="WP_072576200.1">
    <property type="nucleotide sequence ID" value="NZ_LWHB01000055.1"/>
</dbReference>
<gene>
    <name evidence="3" type="primary">mlaD</name>
    <name evidence="3" type="ORF">NCTC13337_01928</name>
</gene>
<evidence type="ECO:0000313" key="4">
    <source>
        <dbReference type="Proteomes" id="UP000254601"/>
    </source>
</evidence>
<dbReference type="InterPro" id="IPR052336">
    <property type="entry name" value="MlaD_Phospholipid_Transporter"/>
</dbReference>
<dbReference type="GO" id="GO:0005548">
    <property type="term" value="F:phospholipid transporter activity"/>
    <property type="evidence" value="ECO:0007669"/>
    <property type="project" value="TreeGrafter"/>
</dbReference>
<feature type="domain" description="Mce/MlaD" evidence="2">
    <location>
        <begin position="41"/>
        <end position="117"/>
    </location>
</feature>
<feature type="transmembrane region" description="Helical" evidence="1">
    <location>
        <begin position="6"/>
        <end position="27"/>
    </location>
</feature>
<keyword evidence="1" id="KW-0472">Membrane</keyword>
<dbReference type="Pfam" id="PF02470">
    <property type="entry name" value="MlaD"/>
    <property type="match status" value="2"/>
</dbReference>
<evidence type="ECO:0000313" key="3">
    <source>
        <dbReference type="EMBL" id="SUO96594.1"/>
    </source>
</evidence>
<evidence type="ECO:0000256" key="1">
    <source>
        <dbReference type="SAM" id="Phobius"/>
    </source>
</evidence>
<dbReference type="PANTHER" id="PTHR33371">
    <property type="entry name" value="INTERMEMBRANE PHOSPHOLIPID TRANSPORT SYSTEM BINDING PROTEIN MLAD-RELATED"/>
    <property type="match status" value="1"/>
</dbReference>
<dbReference type="Proteomes" id="UP000254601">
    <property type="component" value="Unassembled WGS sequence"/>
</dbReference>
<keyword evidence="4" id="KW-1185">Reference proteome</keyword>
<dbReference type="AlphaFoldDB" id="A0A380MWP0"/>
<dbReference type="GO" id="GO:0005543">
    <property type="term" value="F:phospholipid binding"/>
    <property type="evidence" value="ECO:0007669"/>
    <property type="project" value="TreeGrafter"/>
</dbReference>
<dbReference type="PANTHER" id="PTHR33371:SF4">
    <property type="entry name" value="INTERMEMBRANE PHOSPHOLIPID TRANSPORT SYSTEM BINDING PROTEIN MLAD"/>
    <property type="match status" value="1"/>
</dbReference>
<dbReference type="InterPro" id="IPR003399">
    <property type="entry name" value="Mce/MlaD"/>
</dbReference>
<sequence length="271" mass="29253">MQKNKILTLFVGLFVLLAILGLFFLGFKASRLGGFHPGEVYELQALFGDASGLGKEAKVTLAGVQIGRVSSIELIPERAEAKITFEISQSVSLPIDSNARILTSGLLGERYIGITPGTSDKMLKNGDSLTRTGGAMVLEKMLQQISGFSSEFYPDQYYTVKARFSDITGLSSNAAVTQSGVQIGRITNIALDQKTFQAVVTMQIAKQYNQIPLDSSADILSSSLIGGKYIGITAGGDTQMMTDGDEFQYTNSSVVLEKVIQQFITNMSMKN</sequence>
<name>A0A380MWP0_9GAMM</name>
<dbReference type="NCBIfam" id="TIGR04430">
    <property type="entry name" value="OM_asym_MlaD"/>
    <property type="match status" value="1"/>
</dbReference>
<dbReference type="EMBL" id="UHIC01000001">
    <property type="protein sequence ID" value="SUO96594.1"/>
    <property type="molecule type" value="Genomic_DNA"/>
</dbReference>
<keyword evidence="1" id="KW-0812">Transmembrane</keyword>
<feature type="domain" description="Mce/MlaD" evidence="2">
    <location>
        <begin position="156"/>
        <end position="235"/>
    </location>
</feature>
<reference evidence="3 4" key="1">
    <citation type="submission" date="2018-06" db="EMBL/GenBank/DDBJ databases">
        <authorList>
            <consortium name="Pathogen Informatics"/>
            <person name="Doyle S."/>
        </authorList>
    </citation>
    <scope>NUCLEOTIDE SEQUENCE [LARGE SCALE GENOMIC DNA]</scope>
    <source>
        <strain evidence="3 4">NCTC13337</strain>
    </source>
</reference>
<protein>
    <submittedName>
        <fullName evidence="3">Probable phospholipid ABC transporter-binding protein mlaD</fullName>
    </submittedName>
</protein>
<dbReference type="InterPro" id="IPR030970">
    <property type="entry name" value="ABC_MlaD"/>
</dbReference>
<organism evidence="3 4">
    <name type="scientific">Suttonella ornithocola</name>
    <dbReference type="NCBI Taxonomy" id="279832"/>
    <lineage>
        <taxon>Bacteria</taxon>
        <taxon>Pseudomonadati</taxon>
        <taxon>Pseudomonadota</taxon>
        <taxon>Gammaproteobacteria</taxon>
        <taxon>Cardiobacteriales</taxon>
        <taxon>Cardiobacteriaceae</taxon>
        <taxon>Suttonella</taxon>
    </lineage>
</organism>
<proteinExistence type="predicted"/>